<dbReference type="OrthoDB" id="6200180at2759"/>
<accession>A0A8B8CAW3</accession>
<feature type="compositionally biased region" description="Basic residues" evidence="1">
    <location>
        <begin position="112"/>
        <end position="125"/>
    </location>
</feature>
<dbReference type="RefSeq" id="XP_022311856.1">
    <property type="nucleotide sequence ID" value="XM_022456148.1"/>
</dbReference>
<keyword evidence="2" id="KW-1185">Reference proteome</keyword>
<protein>
    <submittedName>
        <fullName evidence="3">Uncharacterized protein LOC111117072</fullName>
    </submittedName>
</protein>
<evidence type="ECO:0000313" key="3">
    <source>
        <dbReference type="RefSeq" id="XP_022311856.1"/>
    </source>
</evidence>
<dbReference type="GeneID" id="111117072"/>
<dbReference type="KEGG" id="cvn:111117072"/>
<evidence type="ECO:0000256" key="1">
    <source>
        <dbReference type="SAM" id="MobiDB-lite"/>
    </source>
</evidence>
<proteinExistence type="predicted"/>
<name>A0A8B8CAW3_CRAVI</name>
<sequence length="235" mass="27739">MDQATMTQLLEEMSAMRKLLSPQSRRSTMRMPHGMQRAVRQVIRKLQEDEETPLVLSFDRFGNNDVKMIVREVQMAYRDYNWAHGTVEEAVKRVWRNLRDEKKREENGKKEEHRKKNKMAKRTRDKLRSRENQLERDDHFSKEDKKKIKKALVPEATSPEVTDDEDDTRRVSIPFIWESSTLRDIKRDLDNGYRDALSTQSRRQRARVSASVTSVTRTPPPTFLPSWAISSTYNS</sequence>
<feature type="region of interest" description="Disordered" evidence="1">
    <location>
        <begin position="196"/>
        <end position="235"/>
    </location>
</feature>
<feature type="compositionally biased region" description="Low complexity" evidence="1">
    <location>
        <begin position="207"/>
        <end position="217"/>
    </location>
</feature>
<gene>
    <name evidence="3" type="primary">LOC111117072</name>
</gene>
<feature type="region of interest" description="Disordered" evidence="1">
    <location>
        <begin position="103"/>
        <end position="165"/>
    </location>
</feature>
<reference evidence="3" key="1">
    <citation type="submission" date="2025-08" db="UniProtKB">
        <authorList>
            <consortium name="RefSeq"/>
        </authorList>
    </citation>
    <scope>IDENTIFICATION</scope>
    <source>
        <tissue evidence="3">Whole sample</tissue>
    </source>
</reference>
<dbReference type="AlphaFoldDB" id="A0A8B8CAW3"/>
<feature type="compositionally biased region" description="Basic and acidic residues" evidence="1">
    <location>
        <begin position="126"/>
        <end position="146"/>
    </location>
</feature>
<evidence type="ECO:0000313" key="2">
    <source>
        <dbReference type="Proteomes" id="UP000694844"/>
    </source>
</evidence>
<organism evidence="2 3">
    <name type="scientific">Crassostrea virginica</name>
    <name type="common">Eastern oyster</name>
    <dbReference type="NCBI Taxonomy" id="6565"/>
    <lineage>
        <taxon>Eukaryota</taxon>
        <taxon>Metazoa</taxon>
        <taxon>Spiralia</taxon>
        <taxon>Lophotrochozoa</taxon>
        <taxon>Mollusca</taxon>
        <taxon>Bivalvia</taxon>
        <taxon>Autobranchia</taxon>
        <taxon>Pteriomorphia</taxon>
        <taxon>Ostreida</taxon>
        <taxon>Ostreoidea</taxon>
        <taxon>Ostreidae</taxon>
        <taxon>Crassostrea</taxon>
    </lineage>
</organism>
<dbReference type="Proteomes" id="UP000694844">
    <property type="component" value="Chromosome 10"/>
</dbReference>